<keyword evidence="7" id="KW-0540">Nuclease</keyword>
<dbReference type="InterPro" id="IPR042120">
    <property type="entry name" value="MutL_C_dimsub"/>
</dbReference>
<dbReference type="SUPFAM" id="SSF54211">
    <property type="entry name" value="Ribosomal protein S5 domain 2-like"/>
    <property type="match status" value="1"/>
</dbReference>
<dbReference type="SUPFAM" id="SSF118116">
    <property type="entry name" value="DNA mismatch repair protein MutL"/>
    <property type="match status" value="1"/>
</dbReference>
<dbReference type="Pfam" id="PF13589">
    <property type="entry name" value="HATPase_c_3"/>
    <property type="match status" value="1"/>
</dbReference>
<feature type="domain" description="DNA mismatch repair protein S5" evidence="6">
    <location>
        <begin position="209"/>
        <end position="327"/>
    </location>
</feature>
<keyword evidence="2 4" id="KW-0227">DNA damage</keyword>
<keyword evidence="3 4" id="KW-0234">DNA repair</keyword>
<dbReference type="InterPro" id="IPR020568">
    <property type="entry name" value="Ribosomal_Su5_D2-typ_SF"/>
</dbReference>
<dbReference type="Gene3D" id="3.30.1540.20">
    <property type="entry name" value="MutL, C-terminal domain, dimerisation subdomain"/>
    <property type="match status" value="1"/>
</dbReference>
<comment type="similarity">
    <text evidence="1 4">Belongs to the DNA mismatch repair MutL/HexB family.</text>
</comment>
<dbReference type="InterPro" id="IPR036890">
    <property type="entry name" value="HATPase_C_sf"/>
</dbReference>
<evidence type="ECO:0000313" key="7">
    <source>
        <dbReference type="EMBL" id="MEY7999994.1"/>
    </source>
</evidence>
<dbReference type="RefSeq" id="WP_369703882.1">
    <property type="nucleotide sequence ID" value="NZ_JBGEWD010000005.1"/>
</dbReference>
<evidence type="ECO:0000313" key="8">
    <source>
        <dbReference type="Proteomes" id="UP001564657"/>
    </source>
</evidence>
<dbReference type="Gene3D" id="3.30.230.10">
    <property type="match status" value="1"/>
</dbReference>
<dbReference type="PANTHER" id="PTHR10073:SF12">
    <property type="entry name" value="DNA MISMATCH REPAIR PROTEIN MLH1"/>
    <property type="match status" value="1"/>
</dbReference>
<dbReference type="InterPro" id="IPR014762">
    <property type="entry name" value="DNA_mismatch_repair_CS"/>
</dbReference>
<dbReference type="InterPro" id="IPR014721">
    <property type="entry name" value="Ribsml_uS5_D2-typ_fold_subgr"/>
</dbReference>
<keyword evidence="7" id="KW-0378">Hydrolase</keyword>
<evidence type="ECO:0000259" key="6">
    <source>
        <dbReference type="SMART" id="SM01340"/>
    </source>
</evidence>
<dbReference type="InterPro" id="IPR013507">
    <property type="entry name" value="DNA_mismatch_S5_2-like"/>
</dbReference>
<dbReference type="CDD" id="cd00782">
    <property type="entry name" value="MutL_Trans"/>
    <property type="match status" value="1"/>
</dbReference>
<dbReference type="PANTHER" id="PTHR10073">
    <property type="entry name" value="DNA MISMATCH REPAIR PROTEIN MLH, PMS, MUTL"/>
    <property type="match status" value="1"/>
</dbReference>
<organism evidence="7 8">
    <name type="scientific">Clostridium moutaii</name>
    <dbReference type="NCBI Taxonomy" id="3240932"/>
    <lineage>
        <taxon>Bacteria</taxon>
        <taxon>Bacillati</taxon>
        <taxon>Bacillota</taxon>
        <taxon>Clostridia</taxon>
        <taxon>Eubacteriales</taxon>
        <taxon>Clostridiaceae</taxon>
        <taxon>Clostridium</taxon>
    </lineage>
</organism>
<protein>
    <recommendedName>
        <fullName evidence="4">DNA mismatch repair protein MutL</fullName>
    </recommendedName>
</protein>
<dbReference type="Proteomes" id="UP001564657">
    <property type="component" value="Unassembled WGS sequence"/>
</dbReference>
<gene>
    <name evidence="4 7" type="primary">mutL</name>
    <name evidence="7" type="ORF">AB8U03_07245</name>
</gene>
<dbReference type="GO" id="GO:0004519">
    <property type="term" value="F:endonuclease activity"/>
    <property type="evidence" value="ECO:0007669"/>
    <property type="project" value="UniProtKB-KW"/>
</dbReference>
<proteinExistence type="inferred from homology"/>
<comment type="function">
    <text evidence="4">This protein is involved in the repair of mismatches in DNA. It is required for dam-dependent methyl-directed DNA mismatch repair. May act as a 'molecular matchmaker', a protein that promotes the formation of a stable complex between two or more DNA-binding proteins in an ATP-dependent manner without itself being part of a final effector complex.</text>
</comment>
<keyword evidence="7" id="KW-0255">Endonuclease</keyword>
<dbReference type="Pfam" id="PF08676">
    <property type="entry name" value="MutL_C"/>
    <property type="match status" value="1"/>
</dbReference>
<dbReference type="SMART" id="SM00853">
    <property type="entry name" value="MutL_C"/>
    <property type="match status" value="1"/>
</dbReference>
<accession>A0ABV4BMI6</accession>
<dbReference type="InterPro" id="IPR002099">
    <property type="entry name" value="MutL/Mlh/PMS"/>
</dbReference>
<comment type="caution">
    <text evidence="7">The sequence shown here is derived from an EMBL/GenBank/DDBJ whole genome shotgun (WGS) entry which is preliminary data.</text>
</comment>
<dbReference type="InterPro" id="IPR014790">
    <property type="entry name" value="MutL_C"/>
</dbReference>
<dbReference type="Pfam" id="PF01119">
    <property type="entry name" value="DNA_mis_repair"/>
    <property type="match status" value="1"/>
</dbReference>
<dbReference type="Gene3D" id="3.30.565.10">
    <property type="entry name" value="Histidine kinase-like ATPase, C-terminal domain"/>
    <property type="match status" value="1"/>
</dbReference>
<name>A0ABV4BMI6_9CLOT</name>
<dbReference type="InterPro" id="IPR037198">
    <property type="entry name" value="MutL_C_sf"/>
</dbReference>
<dbReference type="HAMAP" id="MF_00149">
    <property type="entry name" value="DNA_mis_repair"/>
    <property type="match status" value="1"/>
</dbReference>
<dbReference type="InterPro" id="IPR020667">
    <property type="entry name" value="DNA_mismatch_repair_MutL"/>
</dbReference>
<dbReference type="SUPFAM" id="SSF55874">
    <property type="entry name" value="ATPase domain of HSP90 chaperone/DNA topoisomerase II/histidine kinase"/>
    <property type="match status" value="1"/>
</dbReference>
<dbReference type="SMART" id="SM01340">
    <property type="entry name" value="DNA_mis_repair"/>
    <property type="match status" value="1"/>
</dbReference>
<evidence type="ECO:0000256" key="3">
    <source>
        <dbReference type="ARBA" id="ARBA00023204"/>
    </source>
</evidence>
<dbReference type="CDD" id="cd16926">
    <property type="entry name" value="HATPase_MutL-MLH-PMS-like"/>
    <property type="match status" value="1"/>
</dbReference>
<evidence type="ECO:0000256" key="1">
    <source>
        <dbReference type="ARBA" id="ARBA00006082"/>
    </source>
</evidence>
<dbReference type="PROSITE" id="PS00058">
    <property type="entry name" value="DNA_MISMATCH_REPAIR_1"/>
    <property type="match status" value="1"/>
</dbReference>
<dbReference type="InterPro" id="IPR038973">
    <property type="entry name" value="MutL/Mlh/Pms-like"/>
</dbReference>
<keyword evidence="8" id="KW-1185">Reference proteome</keyword>
<sequence>MKRINLLDINTSNKIAAGEVIEGPSSVVKELLENSIDSGAKNITIEIEEGGEKSIKVIDDGSGIHPMDMEKAFMPHATSKINNVEDLGKINTMGFRGEALASIAAVSNITLKSRTDQFDSGMEIIINGGILKSVQHSGCNLGTTVLVENLFFNVPARQKFLKSSSSESAGISDIVSRLSLANAHISFKFFKNGKKSITTYGTGNVMDVIRCIYGKNIYENITPIEKHSDIISIYGYIGNSEISRGSRNHQSLFVNKRYIKNKPITTAVEKAFKSFLTINKFPFFILFLDIFPEFIDVNVHPAKWEIKFSDPRMIFKFVFDTVHEALRNNLKDSFTIDTKEDDLNSNATEVKQIQIPVDLKSLNSENYLNQNDKNESQYNSLHENINDFQQYKPNLYKNDDHYIQKNSPDKINREIQNEEHTAAKFPPLKIIGQFYNTYIIAEDGNNLYMVDQHAAHEKILFEKYKKSIQNGKILSQVLVTPVVIELTPIDYNYYMENDDIFKRTGFNIELFGDTAVSIREVPMILGKPDIKNLFMDILDNLKNMGSGDTCEVKYLSIATLACKAAIKARDHLSQMEMDHLLEELRFIEDPFTCPHGRPVIIKFTLNDLEKKFKRIQ</sequence>
<feature type="domain" description="MutL C-terminal dimerisation" evidence="5">
    <location>
        <begin position="430"/>
        <end position="572"/>
    </location>
</feature>
<dbReference type="PROSITE" id="PS00018">
    <property type="entry name" value="EF_HAND_1"/>
    <property type="match status" value="1"/>
</dbReference>
<evidence type="ECO:0000256" key="4">
    <source>
        <dbReference type="HAMAP-Rule" id="MF_00149"/>
    </source>
</evidence>
<reference evidence="7 8" key="1">
    <citation type="submission" date="2024-08" db="EMBL/GenBank/DDBJ databases">
        <title>Clostridium lapicellarii sp. nov., and Clostridium renhuaiense sp. nov., two species isolated from the mud in a fermentation cellar used for producing sauce-flavour Chinese liquors.</title>
        <authorList>
            <person name="Yang F."/>
            <person name="Wang H."/>
            <person name="Chen L.Q."/>
            <person name="Zhou N."/>
            <person name="Lu J.J."/>
            <person name="Pu X.X."/>
            <person name="Wan B."/>
            <person name="Wang L."/>
            <person name="Liu S.J."/>
        </authorList>
    </citation>
    <scope>NUCLEOTIDE SEQUENCE [LARGE SCALE GENOMIC DNA]</scope>
    <source>
        <strain evidence="7 8">MT-5</strain>
    </source>
</reference>
<evidence type="ECO:0000259" key="5">
    <source>
        <dbReference type="SMART" id="SM00853"/>
    </source>
</evidence>
<evidence type="ECO:0000256" key="2">
    <source>
        <dbReference type="ARBA" id="ARBA00022763"/>
    </source>
</evidence>
<dbReference type="InterPro" id="IPR042121">
    <property type="entry name" value="MutL_C_regsub"/>
</dbReference>
<dbReference type="EMBL" id="JBGEWD010000005">
    <property type="protein sequence ID" value="MEY7999994.1"/>
    <property type="molecule type" value="Genomic_DNA"/>
</dbReference>
<dbReference type="NCBIfam" id="TIGR00585">
    <property type="entry name" value="mutl"/>
    <property type="match status" value="1"/>
</dbReference>
<dbReference type="InterPro" id="IPR018247">
    <property type="entry name" value="EF_Hand_1_Ca_BS"/>
</dbReference>
<dbReference type="Gene3D" id="3.30.1370.100">
    <property type="entry name" value="MutL, C-terminal domain, regulatory subdomain"/>
    <property type="match status" value="1"/>
</dbReference>